<keyword evidence="3" id="KW-0285">Flavoprotein</keyword>
<dbReference type="EMBL" id="JAPDNS010000001">
    <property type="protein sequence ID" value="MCW3485105.1"/>
    <property type="molecule type" value="Genomic_DNA"/>
</dbReference>
<dbReference type="SUPFAM" id="SSF51395">
    <property type="entry name" value="FMN-linked oxidoreductases"/>
    <property type="match status" value="1"/>
</dbReference>
<keyword evidence="8" id="KW-0411">Iron-sulfur</keyword>
<dbReference type="Proteomes" id="UP001207742">
    <property type="component" value="Unassembled WGS sequence"/>
</dbReference>
<proteinExistence type="predicted"/>
<dbReference type="PANTHER" id="PTHR42917:SF2">
    <property type="entry name" value="2,4-DIENOYL-COA REDUCTASE [(2E)-ENOYL-COA-PRODUCING]"/>
    <property type="match status" value="1"/>
</dbReference>
<dbReference type="Pfam" id="PF00724">
    <property type="entry name" value="Oxidored_FMN"/>
    <property type="match status" value="1"/>
</dbReference>
<dbReference type="Gene3D" id="3.20.20.70">
    <property type="entry name" value="Aldolase class I"/>
    <property type="match status" value="1"/>
</dbReference>
<dbReference type="InterPro" id="IPR051793">
    <property type="entry name" value="NADH:flavin_oxidoreductase"/>
</dbReference>
<dbReference type="RefSeq" id="WP_264731162.1">
    <property type="nucleotide sequence ID" value="NZ_JAPDNR010000001.1"/>
</dbReference>
<keyword evidence="7" id="KW-0408">Iron</keyword>
<evidence type="ECO:0000256" key="1">
    <source>
        <dbReference type="ARBA" id="ARBA00001917"/>
    </source>
</evidence>
<evidence type="ECO:0000256" key="5">
    <source>
        <dbReference type="ARBA" id="ARBA00022723"/>
    </source>
</evidence>
<sequence length="361" mass="39417">MHTESLFRPFSLKSLNTRNRFVMAPMTRSFSPGGIPDAAVARYYRRRAEAEVGLIISEGTVIERPSAANDPDVPRFYGDASLAGWQQVLTEVQAAGGQMAPQLWHIGGCENHHSGWLPPAPFEGPSATGNAVAMGDAAIADTIAAFGRAAAQAKQLGFNSVEIQGGHGYLIDQFFRPATNQRTDIFGGKTLAERSRFALEVTKEVRRQTGDDFALMMRVSQWCYTDFHTKVAATPQEVADWLTPLGEAGIDIFHCSTRRFWEPEFEGSALNLAGWVKKLTGKATVTVGSVGLDKDVTTTFTAEAPVPMAIDELLRRMDRGEFDLVAVGRSILGDAHWVQKVKENRLGEVQGFSKEALATLV</sequence>
<protein>
    <submittedName>
        <fullName evidence="10">12-oxophytodienoate reductase</fullName>
    </submittedName>
</protein>
<evidence type="ECO:0000313" key="11">
    <source>
        <dbReference type="Proteomes" id="UP001207742"/>
    </source>
</evidence>
<evidence type="ECO:0000256" key="4">
    <source>
        <dbReference type="ARBA" id="ARBA00022643"/>
    </source>
</evidence>
<feature type="domain" description="NADH:flavin oxidoreductase/NADH oxidase N-terminal" evidence="9">
    <location>
        <begin position="5"/>
        <end position="345"/>
    </location>
</feature>
<evidence type="ECO:0000256" key="2">
    <source>
        <dbReference type="ARBA" id="ARBA00001966"/>
    </source>
</evidence>
<comment type="caution">
    <text evidence="10">The sequence shown here is derived from an EMBL/GenBank/DDBJ whole genome shotgun (WGS) entry which is preliminary data.</text>
</comment>
<dbReference type="InterPro" id="IPR013785">
    <property type="entry name" value="Aldolase_TIM"/>
</dbReference>
<reference evidence="10 11" key="1">
    <citation type="submission" date="2022-10" db="EMBL/GenBank/DDBJ databases">
        <title>Chitinophaga nivalis PC15 sp. nov., isolated from Pyeongchang county, South Korea.</title>
        <authorList>
            <person name="Trinh H.N."/>
        </authorList>
    </citation>
    <scope>NUCLEOTIDE SEQUENCE [LARGE SCALE GENOMIC DNA]</scope>
    <source>
        <strain evidence="10 11">PC14</strain>
    </source>
</reference>
<evidence type="ECO:0000256" key="7">
    <source>
        <dbReference type="ARBA" id="ARBA00023004"/>
    </source>
</evidence>
<dbReference type="InterPro" id="IPR001155">
    <property type="entry name" value="OxRdtase_FMN_N"/>
</dbReference>
<accession>A0ABT3IMB4</accession>
<keyword evidence="5" id="KW-0479">Metal-binding</keyword>
<evidence type="ECO:0000256" key="8">
    <source>
        <dbReference type="ARBA" id="ARBA00023014"/>
    </source>
</evidence>
<dbReference type="PANTHER" id="PTHR42917">
    <property type="entry name" value="2,4-DIENOYL-COA REDUCTASE"/>
    <property type="match status" value="1"/>
</dbReference>
<name>A0ABT3IMB4_9BACT</name>
<evidence type="ECO:0000256" key="6">
    <source>
        <dbReference type="ARBA" id="ARBA00023002"/>
    </source>
</evidence>
<evidence type="ECO:0000259" key="9">
    <source>
        <dbReference type="Pfam" id="PF00724"/>
    </source>
</evidence>
<comment type="cofactor">
    <cofactor evidence="1">
        <name>FMN</name>
        <dbReference type="ChEBI" id="CHEBI:58210"/>
    </cofactor>
</comment>
<keyword evidence="6" id="KW-0560">Oxidoreductase</keyword>
<evidence type="ECO:0000313" key="10">
    <source>
        <dbReference type="EMBL" id="MCW3485105.1"/>
    </source>
</evidence>
<organism evidence="10 11">
    <name type="scientific">Chitinophaga nivalis</name>
    <dbReference type="NCBI Taxonomy" id="2991709"/>
    <lineage>
        <taxon>Bacteria</taxon>
        <taxon>Pseudomonadati</taxon>
        <taxon>Bacteroidota</taxon>
        <taxon>Chitinophagia</taxon>
        <taxon>Chitinophagales</taxon>
        <taxon>Chitinophagaceae</taxon>
        <taxon>Chitinophaga</taxon>
    </lineage>
</organism>
<keyword evidence="4" id="KW-0288">FMN</keyword>
<comment type="cofactor">
    <cofactor evidence="2">
        <name>[4Fe-4S] cluster</name>
        <dbReference type="ChEBI" id="CHEBI:49883"/>
    </cofactor>
</comment>
<keyword evidence="11" id="KW-1185">Reference proteome</keyword>
<gene>
    <name evidence="10" type="ORF">OL497_14445</name>
</gene>
<evidence type="ECO:0000256" key="3">
    <source>
        <dbReference type="ARBA" id="ARBA00022630"/>
    </source>
</evidence>